<sequence length="25" mass="2802">MQKGHTSNFPVNLTVSLVESKIEEN</sequence>
<organism evidence="1">
    <name type="scientific">Arundo donax</name>
    <name type="common">Giant reed</name>
    <name type="synonym">Donax arundinaceus</name>
    <dbReference type="NCBI Taxonomy" id="35708"/>
    <lineage>
        <taxon>Eukaryota</taxon>
        <taxon>Viridiplantae</taxon>
        <taxon>Streptophyta</taxon>
        <taxon>Embryophyta</taxon>
        <taxon>Tracheophyta</taxon>
        <taxon>Spermatophyta</taxon>
        <taxon>Magnoliopsida</taxon>
        <taxon>Liliopsida</taxon>
        <taxon>Poales</taxon>
        <taxon>Poaceae</taxon>
        <taxon>PACMAD clade</taxon>
        <taxon>Arundinoideae</taxon>
        <taxon>Arundineae</taxon>
        <taxon>Arundo</taxon>
    </lineage>
</organism>
<reference evidence="1" key="2">
    <citation type="journal article" date="2015" name="Data Brief">
        <title>Shoot transcriptome of the giant reed, Arundo donax.</title>
        <authorList>
            <person name="Barrero R.A."/>
            <person name="Guerrero F.D."/>
            <person name="Moolhuijzen P."/>
            <person name="Goolsby J.A."/>
            <person name="Tidwell J."/>
            <person name="Bellgard S.E."/>
            <person name="Bellgard M.I."/>
        </authorList>
    </citation>
    <scope>NUCLEOTIDE SEQUENCE</scope>
    <source>
        <tissue evidence="1">Shoot tissue taken approximately 20 cm above the soil surface</tissue>
    </source>
</reference>
<accession>A0A0A8YGP4</accession>
<reference evidence="1" key="1">
    <citation type="submission" date="2014-09" db="EMBL/GenBank/DDBJ databases">
        <authorList>
            <person name="Magalhaes I.L.F."/>
            <person name="Oliveira U."/>
            <person name="Santos F.R."/>
            <person name="Vidigal T.H.D.A."/>
            <person name="Brescovit A.D."/>
            <person name="Santos A.J."/>
        </authorList>
    </citation>
    <scope>NUCLEOTIDE SEQUENCE</scope>
    <source>
        <tissue evidence="1">Shoot tissue taken approximately 20 cm above the soil surface</tissue>
    </source>
</reference>
<proteinExistence type="predicted"/>
<protein>
    <submittedName>
        <fullName evidence="1">Uncharacterized protein</fullName>
    </submittedName>
</protein>
<dbReference type="EMBL" id="GBRH01272907">
    <property type="protein sequence ID" value="JAD24988.1"/>
    <property type="molecule type" value="Transcribed_RNA"/>
</dbReference>
<name>A0A0A8YGP4_ARUDO</name>
<evidence type="ECO:0000313" key="1">
    <source>
        <dbReference type="EMBL" id="JAD24988.1"/>
    </source>
</evidence>
<dbReference type="AlphaFoldDB" id="A0A0A8YGP4"/>